<organism evidence="3 4">
    <name type="scientific">Flavobacterium azizsancarii</name>
    <dbReference type="NCBI Taxonomy" id="2961580"/>
    <lineage>
        <taxon>Bacteria</taxon>
        <taxon>Pseudomonadati</taxon>
        <taxon>Bacteroidota</taxon>
        <taxon>Flavobacteriia</taxon>
        <taxon>Flavobacteriales</taxon>
        <taxon>Flavobacteriaceae</taxon>
        <taxon>Flavobacterium</taxon>
    </lineage>
</organism>
<evidence type="ECO:0000313" key="3">
    <source>
        <dbReference type="EMBL" id="MDA6070398.1"/>
    </source>
</evidence>
<evidence type="ECO:0000256" key="1">
    <source>
        <dbReference type="PROSITE-ProRule" id="PRU00169"/>
    </source>
</evidence>
<dbReference type="SMART" id="SM00448">
    <property type="entry name" value="REC"/>
    <property type="match status" value="1"/>
</dbReference>
<gene>
    <name evidence="3" type="ORF">NJT12_12275</name>
</gene>
<dbReference type="InterPro" id="IPR001789">
    <property type="entry name" value="Sig_transdc_resp-reg_receiver"/>
</dbReference>
<evidence type="ECO:0000313" key="4">
    <source>
        <dbReference type="Proteomes" id="UP001212170"/>
    </source>
</evidence>
<dbReference type="Pfam" id="PF00072">
    <property type="entry name" value="Response_reg"/>
    <property type="match status" value="1"/>
</dbReference>
<protein>
    <submittedName>
        <fullName evidence="3">Response regulator</fullName>
    </submittedName>
</protein>
<comment type="caution">
    <text evidence="3">The sequence shown here is derived from an EMBL/GenBank/DDBJ whole genome shotgun (WGS) entry which is preliminary data.</text>
</comment>
<proteinExistence type="predicted"/>
<evidence type="ECO:0000259" key="2">
    <source>
        <dbReference type="PROSITE" id="PS50110"/>
    </source>
</evidence>
<name>A0ABT4WCU0_9FLAO</name>
<sequence>MKFQHILHVDDDTDDCEMFLLALRKVSEKVGYTAINDPLSAVIQLEQKIIVPDVILLDFNMPLMNGIQFLQHIKKNIELRDIPIIMFSTSSVDELKNRTKDMGAHDYITKPMDFNGLVAICNKFLIG</sequence>
<dbReference type="Proteomes" id="UP001212170">
    <property type="component" value="Unassembled WGS sequence"/>
</dbReference>
<reference evidence="3 4" key="1">
    <citation type="journal article" date="2023" name="Chemosphere">
        <title>Whole genome analysis of Flavobacterium aziz-sancarii sp. nov., isolated from Ardley Island (Antarctica), revealed a rich resistome and bioremediation potential.</title>
        <authorList>
            <person name="Otur C."/>
            <person name="Okay S."/>
            <person name="Kurt-Kizildogan A."/>
        </authorList>
    </citation>
    <scope>NUCLEOTIDE SEQUENCE [LARGE SCALE GENOMIC DNA]</scope>
    <source>
        <strain evidence="3 4">AC</strain>
    </source>
</reference>
<dbReference type="PROSITE" id="PS50110">
    <property type="entry name" value="RESPONSE_REGULATORY"/>
    <property type="match status" value="1"/>
</dbReference>
<dbReference type="EMBL" id="JAMZNK010000017">
    <property type="protein sequence ID" value="MDA6070398.1"/>
    <property type="molecule type" value="Genomic_DNA"/>
</dbReference>
<feature type="modified residue" description="4-aspartylphosphate" evidence="1">
    <location>
        <position position="58"/>
    </location>
</feature>
<accession>A0ABT4WCU0</accession>
<dbReference type="SUPFAM" id="SSF52172">
    <property type="entry name" value="CheY-like"/>
    <property type="match status" value="1"/>
</dbReference>
<dbReference type="InterPro" id="IPR052893">
    <property type="entry name" value="TCS_response_regulator"/>
</dbReference>
<dbReference type="RefSeq" id="WP_271336213.1">
    <property type="nucleotide sequence ID" value="NZ_JAMZNK010000017.1"/>
</dbReference>
<dbReference type="InterPro" id="IPR011006">
    <property type="entry name" value="CheY-like_superfamily"/>
</dbReference>
<feature type="domain" description="Response regulatory" evidence="2">
    <location>
        <begin position="5"/>
        <end position="125"/>
    </location>
</feature>
<dbReference type="PANTHER" id="PTHR44520">
    <property type="entry name" value="RESPONSE REGULATOR RCP1-RELATED"/>
    <property type="match status" value="1"/>
</dbReference>
<keyword evidence="4" id="KW-1185">Reference proteome</keyword>
<dbReference type="Gene3D" id="3.40.50.2300">
    <property type="match status" value="1"/>
</dbReference>
<keyword evidence="1" id="KW-0597">Phosphoprotein</keyword>
<dbReference type="PANTHER" id="PTHR44520:SF2">
    <property type="entry name" value="RESPONSE REGULATOR RCP1"/>
    <property type="match status" value="1"/>
</dbReference>